<feature type="chain" id="PRO_5022071442" evidence="8">
    <location>
        <begin position="32"/>
        <end position="1065"/>
    </location>
</feature>
<dbReference type="Gene3D" id="2.40.170.20">
    <property type="entry name" value="TonB-dependent receptor, beta-barrel domain"/>
    <property type="match status" value="1"/>
</dbReference>
<dbReference type="InterPro" id="IPR036942">
    <property type="entry name" value="Beta-barrel_TonB_sf"/>
</dbReference>
<dbReference type="InterPro" id="IPR008969">
    <property type="entry name" value="CarboxyPept-like_regulatory"/>
</dbReference>
<evidence type="ECO:0000256" key="8">
    <source>
        <dbReference type="SAM" id="SignalP"/>
    </source>
</evidence>
<sequence length="1065" mass="115671">MKVKFQPATKTGLIRLLFSFFFLSIFTAANAQTVTGTVLDEEKNPVNGATVTVKGTNKATTTNASGNFSINAAGKDVLVISFVGFTTVEVPVNGRASVAVTMSRGEAVMEEVVVTALGIKRASKKLGYATTSVNSDELVKQRTINIGESLTGRVAGLNITPPAAGAGASNQIRLRGQVGFAGANNSPLLVVNGLPLDQGARGAEGGGQQRDRGDNLANINPDDIESITVLKGSTAAALYGSRAATGAIIITTKSGQKNQGIGVDFTSSYTTSHALNFMDEIVQTEYGQGQGGVKFTTAGQVQANGQWGWGAKLDGQPTINFDGQMRPYSAHPFQLFDFLQTGTNLTNTLGLSGGGANGSFRASISTTGAKGIVPSNEYKRRIFNVGINHSITSKLKLQLNINYADEDYINPPQIGTQGDGAVNFFNRMPISTPIEAYKNSAINAAGAEFKTNGFLGTVNNPYYTLQKGQRYKEDRNRFLGTATLRYDLASWLYAQGRFNYDRGDNFAEWNTLNGSGAEVLVNNDGTYRGSYNLSQVTTTDINADFLIGSMHEFGKFSVDASFGGNTLRTEFRSPSQTATNFSGPDLYSIPNGTVKTQNFGYSRSRINSLYGLAELGYNNMLYVNFTGRNDWFSVLNPDYNSKFYSSISGSFIFSELMKNVKWLQYGKLRASWAEVGSIAGVGPYEGVLTYGYNQNPFNNQTLASVNGSNVPNPLLAPFKVTEKEIGLEMRMFKNRLMIDVAAFDKVTKDQIVDVVLSSASGYTGFKQNVASLKNSGLETLIEYKAVQGKNFKWTTSWNNAFLKTEVLDVGTPSGTRLLLYFNGTGNEFLGEIRYTEGLAMNQLYTRTYRRNAKGEIVVGNNGRLLESQGGPVGNGFFPVGSSIPKFTGGWNNTFSYKNFSLNVHFDYKFGGTVISSTLLNMTRQGHSKLSLVGREDGLIFPAVYESTGLPNTTKITVAGNGLQTFYTDYRNLQIGDPFVFKSDFVKLRNISLAYDFYDLLKKSSFLKFVKGLSLSASCRNVAILYKDLPGLDPEAIQSSGDIRAGYENSSLPTTRNYNLTLNVKF</sequence>
<dbReference type="NCBIfam" id="TIGR04056">
    <property type="entry name" value="OMP_RagA_SusC"/>
    <property type="match status" value="1"/>
</dbReference>
<dbReference type="RefSeq" id="WP_144884598.1">
    <property type="nucleotide sequence ID" value="NZ_VLLE01000002.1"/>
</dbReference>
<accession>A0A562SX15</accession>
<evidence type="ECO:0000313" key="10">
    <source>
        <dbReference type="EMBL" id="TWI85578.1"/>
    </source>
</evidence>
<dbReference type="InterPro" id="IPR037066">
    <property type="entry name" value="Plug_dom_sf"/>
</dbReference>
<comment type="similarity">
    <text evidence="7">Belongs to the TonB-dependent receptor family.</text>
</comment>
<evidence type="ECO:0000313" key="11">
    <source>
        <dbReference type="Proteomes" id="UP000316167"/>
    </source>
</evidence>
<reference evidence="10 11" key="1">
    <citation type="journal article" date="2015" name="Stand. Genomic Sci.">
        <title>Genomic Encyclopedia of Bacterial and Archaeal Type Strains, Phase III: the genomes of soil and plant-associated and newly described type strains.</title>
        <authorList>
            <person name="Whitman W.B."/>
            <person name="Woyke T."/>
            <person name="Klenk H.P."/>
            <person name="Zhou Y."/>
            <person name="Lilburn T.G."/>
            <person name="Beck B.J."/>
            <person name="De Vos P."/>
            <person name="Vandamme P."/>
            <person name="Eisen J.A."/>
            <person name="Garrity G."/>
            <person name="Hugenholtz P."/>
            <person name="Kyrpides N.C."/>
        </authorList>
    </citation>
    <scope>NUCLEOTIDE SEQUENCE [LARGE SCALE GENOMIC DNA]</scope>
    <source>
        <strain evidence="10 11">CGMCC 1.7271</strain>
    </source>
</reference>
<dbReference type="PROSITE" id="PS52016">
    <property type="entry name" value="TONB_DEPENDENT_REC_3"/>
    <property type="match status" value="1"/>
</dbReference>
<keyword evidence="5 7" id="KW-0472">Membrane</keyword>
<evidence type="ECO:0000259" key="9">
    <source>
        <dbReference type="Pfam" id="PF07715"/>
    </source>
</evidence>
<evidence type="ECO:0000256" key="1">
    <source>
        <dbReference type="ARBA" id="ARBA00004571"/>
    </source>
</evidence>
<dbReference type="OrthoDB" id="9768177at2"/>
<keyword evidence="8" id="KW-0732">Signal</keyword>
<evidence type="ECO:0000256" key="3">
    <source>
        <dbReference type="ARBA" id="ARBA00022452"/>
    </source>
</evidence>
<proteinExistence type="inferred from homology"/>
<name>A0A562SX15_9BACT</name>
<dbReference type="Pfam" id="PF07715">
    <property type="entry name" value="Plug"/>
    <property type="match status" value="1"/>
</dbReference>
<protein>
    <submittedName>
        <fullName evidence="10">TonB-linked SusC/RagA family outer membrane protein</fullName>
    </submittedName>
</protein>
<evidence type="ECO:0000256" key="5">
    <source>
        <dbReference type="ARBA" id="ARBA00023136"/>
    </source>
</evidence>
<dbReference type="InterPro" id="IPR023997">
    <property type="entry name" value="TonB-dep_OMP_SusC/RagA_CS"/>
</dbReference>
<keyword evidence="2 7" id="KW-0813">Transport</keyword>
<feature type="domain" description="TonB-dependent receptor plug" evidence="9">
    <location>
        <begin position="125"/>
        <end position="247"/>
    </location>
</feature>
<dbReference type="Proteomes" id="UP000316167">
    <property type="component" value="Unassembled WGS sequence"/>
</dbReference>
<gene>
    <name evidence="10" type="ORF">IQ13_0741</name>
</gene>
<dbReference type="Gene3D" id="2.60.40.1120">
    <property type="entry name" value="Carboxypeptidase-like, regulatory domain"/>
    <property type="match status" value="1"/>
</dbReference>
<organism evidence="10 11">
    <name type="scientific">Lacibacter cauensis</name>
    <dbReference type="NCBI Taxonomy" id="510947"/>
    <lineage>
        <taxon>Bacteria</taxon>
        <taxon>Pseudomonadati</taxon>
        <taxon>Bacteroidota</taxon>
        <taxon>Chitinophagia</taxon>
        <taxon>Chitinophagales</taxon>
        <taxon>Chitinophagaceae</taxon>
        <taxon>Lacibacter</taxon>
    </lineage>
</organism>
<comment type="caution">
    <text evidence="10">The sequence shown here is derived from an EMBL/GenBank/DDBJ whole genome shotgun (WGS) entry which is preliminary data.</text>
</comment>
<evidence type="ECO:0000256" key="4">
    <source>
        <dbReference type="ARBA" id="ARBA00022692"/>
    </source>
</evidence>
<dbReference type="InterPro" id="IPR039426">
    <property type="entry name" value="TonB-dep_rcpt-like"/>
</dbReference>
<dbReference type="Pfam" id="PF13715">
    <property type="entry name" value="CarbopepD_reg_2"/>
    <property type="match status" value="1"/>
</dbReference>
<dbReference type="SUPFAM" id="SSF49464">
    <property type="entry name" value="Carboxypeptidase regulatory domain-like"/>
    <property type="match status" value="1"/>
</dbReference>
<keyword evidence="6 7" id="KW-0998">Cell outer membrane</keyword>
<comment type="subcellular location">
    <subcellularLocation>
        <location evidence="1 7">Cell outer membrane</location>
        <topology evidence="1 7">Multi-pass membrane protein</topology>
    </subcellularLocation>
</comment>
<feature type="signal peptide" evidence="8">
    <location>
        <begin position="1"/>
        <end position="31"/>
    </location>
</feature>
<evidence type="ECO:0000256" key="2">
    <source>
        <dbReference type="ARBA" id="ARBA00022448"/>
    </source>
</evidence>
<dbReference type="Gene3D" id="2.170.130.10">
    <property type="entry name" value="TonB-dependent receptor, plug domain"/>
    <property type="match status" value="1"/>
</dbReference>
<dbReference type="InterPro" id="IPR012910">
    <property type="entry name" value="Plug_dom"/>
</dbReference>
<evidence type="ECO:0000256" key="7">
    <source>
        <dbReference type="PROSITE-ProRule" id="PRU01360"/>
    </source>
</evidence>
<keyword evidence="11" id="KW-1185">Reference proteome</keyword>
<dbReference type="SUPFAM" id="SSF56935">
    <property type="entry name" value="Porins"/>
    <property type="match status" value="1"/>
</dbReference>
<evidence type="ECO:0000256" key="6">
    <source>
        <dbReference type="ARBA" id="ARBA00023237"/>
    </source>
</evidence>
<keyword evidence="4 7" id="KW-0812">Transmembrane</keyword>
<dbReference type="AlphaFoldDB" id="A0A562SX15"/>
<dbReference type="GO" id="GO:0009279">
    <property type="term" value="C:cell outer membrane"/>
    <property type="evidence" value="ECO:0007669"/>
    <property type="project" value="UniProtKB-SubCell"/>
</dbReference>
<dbReference type="InterPro" id="IPR023996">
    <property type="entry name" value="TonB-dep_OMP_SusC/RagA"/>
</dbReference>
<keyword evidence="3 7" id="KW-1134">Transmembrane beta strand</keyword>
<dbReference type="NCBIfam" id="TIGR04057">
    <property type="entry name" value="SusC_RagA_signa"/>
    <property type="match status" value="1"/>
</dbReference>
<dbReference type="EMBL" id="VLLE01000002">
    <property type="protein sequence ID" value="TWI85578.1"/>
    <property type="molecule type" value="Genomic_DNA"/>
</dbReference>